<reference evidence="2 3" key="1">
    <citation type="submission" date="2020-02" db="EMBL/GenBank/DDBJ databases">
        <title>Characterization of phylogenetic diversity of novel bifidobacterial species isolated in Czech ZOOs.</title>
        <authorList>
            <person name="Lugli G.A."/>
            <person name="Vera N.B."/>
            <person name="Ventura M."/>
        </authorList>
    </citation>
    <scope>NUCLEOTIDE SEQUENCE [LARGE SCALE GENOMIC DNA]</scope>
    <source>
        <strain evidence="2 3">DSM 109958</strain>
    </source>
</reference>
<dbReference type="EMBL" id="JAAIIH010000001">
    <property type="protein sequence ID" value="NMM99938.1"/>
    <property type="molecule type" value="Genomic_DNA"/>
</dbReference>
<gene>
    <name evidence="2" type="ORF">G1C96_0516</name>
</gene>
<dbReference type="Proteomes" id="UP000588277">
    <property type="component" value="Unassembled WGS sequence"/>
</dbReference>
<protein>
    <submittedName>
        <fullName evidence="2">Uncharacterized protein</fullName>
    </submittedName>
</protein>
<keyword evidence="1" id="KW-0472">Membrane</keyword>
<evidence type="ECO:0000313" key="3">
    <source>
        <dbReference type="Proteomes" id="UP000588277"/>
    </source>
</evidence>
<keyword evidence="1" id="KW-0812">Transmembrane</keyword>
<proteinExistence type="predicted"/>
<evidence type="ECO:0000256" key="1">
    <source>
        <dbReference type="SAM" id="Phobius"/>
    </source>
</evidence>
<keyword evidence="3" id="KW-1185">Reference proteome</keyword>
<evidence type="ECO:0000313" key="2">
    <source>
        <dbReference type="EMBL" id="NMM99938.1"/>
    </source>
</evidence>
<comment type="caution">
    <text evidence="2">The sequence shown here is derived from an EMBL/GenBank/DDBJ whole genome shotgun (WGS) entry which is preliminary data.</text>
</comment>
<organism evidence="2 3">
    <name type="scientific">Bifidobacterium moraviense</name>
    <dbReference type="NCBI Taxonomy" id="2675323"/>
    <lineage>
        <taxon>Bacteria</taxon>
        <taxon>Bacillati</taxon>
        <taxon>Actinomycetota</taxon>
        <taxon>Actinomycetes</taxon>
        <taxon>Bifidobacteriales</taxon>
        <taxon>Bifidobacteriaceae</taxon>
        <taxon>Bifidobacterium</taxon>
    </lineage>
</organism>
<sequence>MIRALDVSGLDVSPAMGAPVPYLAAIAALLLAAVALAALAVRLSRPRAGRRTEPRGVHASAGSREAWRARIDDVTARYEAGDITDRQAFAELAALVRAFASETTGTDMRASTLADIAVMPRSGDGIDLLRHTVAALYPPEFADALTNAQARGTDVAQAAEWVRNLVERWR</sequence>
<dbReference type="RefSeq" id="WP_169275075.1">
    <property type="nucleotide sequence ID" value="NZ_JAAIIH010000001.1"/>
</dbReference>
<name>A0A7Y0F0V6_9BIFI</name>
<dbReference type="AlphaFoldDB" id="A0A7Y0F0V6"/>
<keyword evidence="1" id="KW-1133">Transmembrane helix</keyword>
<feature type="transmembrane region" description="Helical" evidence="1">
    <location>
        <begin position="20"/>
        <end position="41"/>
    </location>
</feature>
<accession>A0A7Y0F0V6</accession>